<keyword evidence="1" id="KW-0472">Membrane</keyword>
<dbReference type="Proteomes" id="UP000504724">
    <property type="component" value="Chromosome"/>
</dbReference>
<evidence type="ECO:0000313" key="3">
    <source>
        <dbReference type="Proteomes" id="UP000504724"/>
    </source>
</evidence>
<gene>
    <name evidence="2" type="ORF">HQN79_03680</name>
</gene>
<keyword evidence="3" id="KW-1185">Reference proteome</keyword>
<proteinExistence type="predicted"/>
<feature type="transmembrane region" description="Helical" evidence="1">
    <location>
        <begin position="12"/>
        <end position="30"/>
    </location>
</feature>
<dbReference type="Gene3D" id="1.20.1280.290">
    <property type="match status" value="1"/>
</dbReference>
<dbReference type="RefSeq" id="WP_173284341.1">
    <property type="nucleotide sequence ID" value="NZ_CP054020.1"/>
</dbReference>
<dbReference type="EMBL" id="CP054020">
    <property type="protein sequence ID" value="QKI88728.1"/>
    <property type="molecule type" value="Genomic_DNA"/>
</dbReference>
<evidence type="ECO:0000256" key="1">
    <source>
        <dbReference type="SAM" id="Phobius"/>
    </source>
</evidence>
<keyword evidence="1" id="KW-0812">Transmembrane</keyword>
<accession>A0A7D4TFB8</accession>
<sequence length="97" mass="10665">MNELVTDIAGWIPAVILPTATFIQLVRLAVVRSAVGVSLSTWLLFGFANLGLYVYTEKYFEVQSILGLLVTAVLDFIIVAMIIAYRNKPVDHPAPSK</sequence>
<feature type="transmembrane region" description="Helical" evidence="1">
    <location>
        <begin position="62"/>
        <end position="85"/>
    </location>
</feature>
<reference evidence="2 3" key="1">
    <citation type="submission" date="2020-05" db="EMBL/GenBank/DDBJ databases">
        <title>Thiomicrorhabdus sediminis sp.nov. and Thiomicrorhabdus xiamenensis sp.nov., novel sulfur-oxidizing bacteria isolated from coastal sediment.</title>
        <authorList>
            <person name="Liu X."/>
        </authorList>
    </citation>
    <scope>NUCLEOTIDE SEQUENCE [LARGE SCALE GENOMIC DNA]</scope>
    <source>
        <strain evidence="2 3">G2</strain>
    </source>
</reference>
<evidence type="ECO:0008006" key="4">
    <source>
        <dbReference type="Google" id="ProtNLM"/>
    </source>
</evidence>
<dbReference type="KEGG" id="txa:HQN79_03680"/>
<evidence type="ECO:0000313" key="2">
    <source>
        <dbReference type="EMBL" id="QKI88728.1"/>
    </source>
</evidence>
<feature type="transmembrane region" description="Helical" evidence="1">
    <location>
        <begin position="37"/>
        <end position="56"/>
    </location>
</feature>
<dbReference type="AlphaFoldDB" id="A0A7D4TFB8"/>
<organism evidence="2 3">
    <name type="scientific">Thiomicrorhabdus xiamenensis</name>
    <dbReference type="NCBI Taxonomy" id="2739063"/>
    <lineage>
        <taxon>Bacteria</taxon>
        <taxon>Pseudomonadati</taxon>
        <taxon>Pseudomonadota</taxon>
        <taxon>Gammaproteobacteria</taxon>
        <taxon>Thiotrichales</taxon>
        <taxon>Piscirickettsiaceae</taxon>
        <taxon>Thiomicrorhabdus</taxon>
    </lineage>
</organism>
<keyword evidence="1" id="KW-1133">Transmembrane helix</keyword>
<protein>
    <recommendedName>
        <fullName evidence="4">MtN3 and saliva related transmembrane protein</fullName>
    </recommendedName>
</protein>
<name>A0A7D4TFB8_9GAMM</name>